<protein>
    <recommendedName>
        <fullName evidence="7">Lipoprotein</fullName>
    </recommendedName>
</protein>
<evidence type="ECO:0000313" key="6">
    <source>
        <dbReference type="Proteomes" id="UP000707731"/>
    </source>
</evidence>
<dbReference type="Pfam" id="PF24088">
    <property type="entry name" value="DUF7373"/>
    <property type="match status" value="1"/>
</dbReference>
<feature type="signal peptide" evidence="2">
    <location>
        <begin position="1"/>
        <end position="27"/>
    </location>
</feature>
<dbReference type="Pfam" id="PF24092">
    <property type="entry name" value="DUF7373_C"/>
    <property type="match status" value="1"/>
</dbReference>
<feature type="chain" id="PRO_5047406737" description="Lipoprotein" evidence="2">
    <location>
        <begin position="28"/>
        <end position="397"/>
    </location>
</feature>
<feature type="domain" description="DUF7373" evidence="3">
    <location>
        <begin position="52"/>
        <end position="247"/>
    </location>
</feature>
<evidence type="ECO:0000256" key="2">
    <source>
        <dbReference type="SAM" id="SignalP"/>
    </source>
</evidence>
<organism evidence="5 6">
    <name type="scientific">Nocardia higoensis</name>
    <dbReference type="NCBI Taxonomy" id="228599"/>
    <lineage>
        <taxon>Bacteria</taxon>
        <taxon>Bacillati</taxon>
        <taxon>Actinomycetota</taxon>
        <taxon>Actinomycetes</taxon>
        <taxon>Mycobacteriales</taxon>
        <taxon>Nocardiaceae</taxon>
        <taxon>Nocardia</taxon>
    </lineage>
</organism>
<dbReference type="InterPro" id="IPR056463">
    <property type="entry name" value="DUF7373_C"/>
</dbReference>
<evidence type="ECO:0000256" key="1">
    <source>
        <dbReference type="SAM" id="MobiDB-lite"/>
    </source>
</evidence>
<comment type="caution">
    <text evidence="5">The sequence shown here is derived from an EMBL/GenBank/DDBJ whole genome shotgun (WGS) entry which is preliminary data.</text>
</comment>
<feature type="region of interest" description="Disordered" evidence="1">
    <location>
        <begin position="31"/>
        <end position="50"/>
    </location>
</feature>
<feature type="domain" description="DUF7373" evidence="4">
    <location>
        <begin position="253"/>
        <end position="395"/>
    </location>
</feature>
<dbReference type="InterPro" id="IPR055797">
    <property type="entry name" value="DUF7373"/>
</dbReference>
<sequence>MPAAPITRRARALATVLLCLAITACGADGEATEPTLALDPGNYPTTPRDIEAERTPATGSLQESIRMAEHVALMMDLNPRLVFSSRTSSTRHYTAQHPPVSSGVGSAEEFNAQIPGLVAGWRTDASRRARPALGLHVTLDLFRFTTPQQAEHAMNVLAEKNNEKYPPQRPLDLPGHPSNRTFLSTHDAVQSWTTHGEYLMWTYVSDALATPPDHTPLLEFTRTILDDQVRRLDSYQPTPADRLSDVPADIDGLLGRTLPYPDPGSYDDPTAVYPARVFLHLVSRPDLTARAFADAGVDLIARGDSSVYRTADTDAAARLLSALVDQHTDMFPTDPPTGAPPGTSCVQEAAGTPSSPRLIRTTECYLTYDRYLGVVAATQPQDLSQRIAAQYLLLSHE</sequence>
<evidence type="ECO:0000259" key="3">
    <source>
        <dbReference type="Pfam" id="PF24088"/>
    </source>
</evidence>
<reference evidence="5 6" key="1">
    <citation type="submission" date="2020-10" db="EMBL/GenBank/DDBJ databases">
        <title>Identification of Nocardia species via Next-generation sequencing and recognition of intraspecies genetic diversity.</title>
        <authorList>
            <person name="Li P."/>
            <person name="Li P."/>
            <person name="Lu B."/>
        </authorList>
    </citation>
    <scope>NUCLEOTIDE SEQUENCE [LARGE SCALE GENOMIC DNA]</scope>
    <source>
        <strain evidence="5 6">BJ06-0143</strain>
    </source>
</reference>
<dbReference type="Proteomes" id="UP000707731">
    <property type="component" value="Unassembled WGS sequence"/>
</dbReference>
<proteinExistence type="predicted"/>
<accession>A0ABS0DCJ0</accession>
<evidence type="ECO:0000313" key="5">
    <source>
        <dbReference type="EMBL" id="MBF6356198.1"/>
    </source>
</evidence>
<evidence type="ECO:0008006" key="7">
    <source>
        <dbReference type="Google" id="ProtNLM"/>
    </source>
</evidence>
<gene>
    <name evidence="5" type="ORF">IU449_16890</name>
</gene>
<keyword evidence="6" id="KW-1185">Reference proteome</keyword>
<dbReference type="EMBL" id="JADLQN010000002">
    <property type="protein sequence ID" value="MBF6356198.1"/>
    <property type="molecule type" value="Genomic_DNA"/>
</dbReference>
<dbReference type="RefSeq" id="WP_195003011.1">
    <property type="nucleotide sequence ID" value="NZ_JADLQN010000002.1"/>
</dbReference>
<evidence type="ECO:0000259" key="4">
    <source>
        <dbReference type="Pfam" id="PF24092"/>
    </source>
</evidence>
<name>A0ABS0DCJ0_9NOCA</name>
<keyword evidence="2" id="KW-0732">Signal</keyword>